<dbReference type="RefSeq" id="WP_268908540.1">
    <property type="nucleotide sequence ID" value="NZ_CP011452.2"/>
</dbReference>
<protein>
    <submittedName>
        <fullName evidence="1">Uncharacterized protein</fullName>
    </submittedName>
</protein>
<dbReference type="Proteomes" id="UP000034392">
    <property type="component" value="Chromosome"/>
</dbReference>
<dbReference type="EMBL" id="CP011452">
    <property type="protein sequence ID" value="AKH43663.1"/>
    <property type="molecule type" value="Genomic_DNA"/>
</dbReference>
<keyword evidence="2" id="KW-1185">Reference proteome</keyword>
<evidence type="ECO:0000313" key="2">
    <source>
        <dbReference type="Proteomes" id="UP000034392"/>
    </source>
</evidence>
<reference evidence="1" key="1">
    <citation type="submission" date="2015-05" db="EMBL/GenBank/DDBJ databases">
        <title>The complete genome of Altererythrobacter atlanticus strain 26DY36.</title>
        <authorList>
            <person name="Wu Y.-H."/>
            <person name="Cheng H."/>
            <person name="Wu X.-W."/>
        </authorList>
    </citation>
    <scope>NUCLEOTIDE SEQUENCE [LARGE SCALE GENOMIC DNA]</scope>
    <source>
        <strain evidence="1">26DY36</strain>
    </source>
</reference>
<dbReference type="STRING" id="1267766.WYH_02633"/>
<sequence>MSHFLQNTAAAIAAALIVTATLLPLVSTPAAEAAMVAAPALA</sequence>
<gene>
    <name evidence="1" type="ORF">WYH_02633</name>
</gene>
<name>A0A0F7KTC9_9SPHN</name>
<dbReference type="PATRIC" id="fig|1267766.3.peg.2667"/>
<organism evidence="1 2">
    <name type="scientific">Croceibacterium atlanticum</name>
    <dbReference type="NCBI Taxonomy" id="1267766"/>
    <lineage>
        <taxon>Bacteria</taxon>
        <taxon>Pseudomonadati</taxon>
        <taxon>Pseudomonadota</taxon>
        <taxon>Alphaproteobacteria</taxon>
        <taxon>Sphingomonadales</taxon>
        <taxon>Erythrobacteraceae</taxon>
        <taxon>Croceibacterium</taxon>
    </lineage>
</organism>
<dbReference type="KEGG" id="aay:WYH_02633"/>
<proteinExistence type="predicted"/>
<accession>A0A0F7KTC9</accession>
<evidence type="ECO:0000313" key="1">
    <source>
        <dbReference type="EMBL" id="AKH43663.1"/>
    </source>
</evidence>
<dbReference type="AlphaFoldDB" id="A0A0F7KTC9"/>